<name>A0ABQ9YSW4_9CRUS</name>
<dbReference type="EMBL" id="JAOYFB010000001">
    <property type="protein sequence ID" value="KAK4003722.1"/>
    <property type="molecule type" value="Genomic_DNA"/>
</dbReference>
<protein>
    <submittedName>
        <fullName evidence="1">Uncharacterized protein</fullName>
    </submittedName>
</protein>
<accession>A0ABQ9YSW4</accession>
<keyword evidence="2" id="KW-1185">Reference proteome</keyword>
<proteinExistence type="predicted"/>
<reference evidence="1 2" key="1">
    <citation type="journal article" date="2023" name="Nucleic Acids Res.">
        <title>The hologenome of Daphnia magna reveals possible DNA methylation and microbiome-mediated evolution of the host genome.</title>
        <authorList>
            <person name="Chaturvedi A."/>
            <person name="Li X."/>
            <person name="Dhandapani V."/>
            <person name="Marshall H."/>
            <person name="Kissane S."/>
            <person name="Cuenca-Cambronero M."/>
            <person name="Asole G."/>
            <person name="Calvet F."/>
            <person name="Ruiz-Romero M."/>
            <person name="Marangio P."/>
            <person name="Guigo R."/>
            <person name="Rago D."/>
            <person name="Mirbahai L."/>
            <person name="Eastwood N."/>
            <person name="Colbourne J.K."/>
            <person name="Zhou J."/>
            <person name="Mallon E."/>
            <person name="Orsini L."/>
        </authorList>
    </citation>
    <scope>NUCLEOTIDE SEQUENCE [LARGE SCALE GENOMIC DNA]</scope>
    <source>
        <strain evidence="1">LRV0_1</strain>
    </source>
</reference>
<organism evidence="1 2">
    <name type="scientific">Daphnia magna</name>
    <dbReference type="NCBI Taxonomy" id="35525"/>
    <lineage>
        <taxon>Eukaryota</taxon>
        <taxon>Metazoa</taxon>
        <taxon>Ecdysozoa</taxon>
        <taxon>Arthropoda</taxon>
        <taxon>Crustacea</taxon>
        <taxon>Branchiopoda</taxon>
        <taxon>Diplostraca</taxon>
        <taxon>Cladocera</taxon>
        <taxon>Anomopoda</taxon>
        <taxon>Daphniidae</taxon>
        <taxon>Daphnia</taxon>
    </lineage>
</organism>
<dbReference type="Proteomes" id="UP001234178">
    <property type="component" value="Unassembled WGS sequence"/>
</dbReference>
<evidence type="ECO:0000313" key="2">
    <source>
        <dbReference type="Proteomes" id="UP001234178"/>
    </source>
</evidence>
<sequence>MTSKVYPMGRVRYEYGISAKRTLPIRKRRPRNVNLEICYLSLENQLVVLRPTEFVSLEGVITIIDIPIPL</sequence>
<evidence type="ECO:0000313" key="1">
    <source>
        <dbReference type="EMBL" id="KAK4003722.1"/>
    </source>
</evidence>
<comment type="caution">
    <text evidence="1">The sequence shown here is derived from an EMBL/GenBank/DDBJ whole genome shotgun (WGS) entry which is preliminary data.</text>
</comment>
<gene>
    <name evidence="1" type="ORF">OUZ56_005477</name>
</gene>